<dbReference type="EMBL" id="QXED01000004">
    <property type="protein sequence ID" value="RIV22634.1"/>
    <property type="molecule type" value="Genomic_DNA"/>
</dbReference>
<name>A0A418M958_9BACT</name>
<reference evidence="1 2" key="1">
    <citation type="submission" date="2018-08" db="EMBL/GenBank/DDBJ databases">
        <title>Fibrisoma montanum sp. nov., isolated from Danxia mountain soil.</title>
        <authorList>
            <person name="Huang Y."/>
        </authorList>
    </citation>
    <scope>NUCLEOTIDE SEQUENCE [LARGE SCALE GENOMIC DNA]</scope>
    <source>
        <strain evidence="1 2">HYT19</strain>
    </source>
</reference>
<sequence length="251" mass="29605">MRLEEELIIIQFGQGALSEEELLHQFAQLDEAGQGLRFNELLHLLEQLEPAVDEETTTEPEAPHTVIKSFSNRNRFIRRINVQDNTLHESYKLLLAQFKRDFQRQYAIENENPSSWWYWDFSKRDVVDRLLAGYRAVVNEVYSNLSFRGEFTSIAKLLHDDRMAKKALAEAPEPEGHHQYHFASYDEVIEKSIKSYGYAFNRPVWLLSNSLRKALVKQYGLDFDRANKVLWDVVDQHLREKYNDELLFSIH</sequence>
<organism evidence="1 2">
    <name type="scientific">Fibrisoma montanum</name>
    <dbReference type="NCBI Taxonomy" id="2305895"/>
    <lineage>
        <taxon>Bacteria</taxon>
        <taxon>Pseudomonadati</taxon>
        <taxon>Bacteroidota</taxon>
        <taxon>Cytophagia</taxon>
        <taxon>Cytophagales</taxon>
        <taxon>Spirosomataceae</taxon>
        <taxon>Fibrisoma</taxon>
    </lineage>
</organism>
<proteinExistence type="predicted"/>
<dbReference type="InterPro" id="IPR046002">
    <property type="entry name" value="DUF5958"/>
</dbReference>
<evidence type="ECO:0000313" key="1">
    <source>
        <dbReference type="EMBL" id="RIV22634.1"/>
    </source>
</evidence>
<accession>A0A418M958</accession>
<gene>
    <name evidence="1" type="ORF">DYU11_16635</name>
</gene>
<dbReference type="AlphaFoldDB" id="A0A418M958"/>
<dbReference type="OrthoDB" id="1376919at2"/>
<comment type="caution">
    <text evidence="1">The sequence shown here is derived from an EMBL/GenBank/DDBJ whole genome shotgun (WGS) entry which is preliminary data.</text>
</comment>
<dbReference type="RefSeq" id="WP_119668817.1">
    <property type="nucleotide sequence ID" value="NZ_QXED01000004.1"/>
</dbReference>
<evidence type="ECO:0000313" key="2">
    <source>
        <dbReference type="Proteomes" id="UP000283523"/>
    </source>
</evidence>
<protein>
    <submittedName>
        <fullName evidence="1">Uncharacterized protein</fullName>
    </submittedName>
</protein>
<dbReference type="Proteomes" id="UP000283523">
    <property type="component" value="Unassembled WGS sequence"/>
</dbReference>
<dbReference type="Pfam" id="PF19383">
    <property type="entry name" value="DUF5958"/>
    <property type="match status" value="1"/>
</dbReference>
<keyword evidence="2" id="KW-1185">Reference proteome</keyword>